<feature type="compositionally biased region" description="Polar residues" evidence="1">
    <location>
        <begin position="568"/>
        <end position="594"/>
    </location>
</feature>
<proteinExistence type="predicted"/>
<evidence type="ECO:0000256" key="1">
    <source>
        <dbReference type="SAM" id="MobiDB-lite"/>
    </source>
</evidence>
<feature type="region of interest" description="Disordered" evidence="1">
    <location>
        <begin position="538"/>
        <end position="557"/>
    </location>
</feature>
<keyword evidence="2" id="KW-0732">Signal</keyword>
<gene>
    <name evidence="3" type="ORF">THAOC_08643</name>
</gene>
<feature type="compositionally biased region" description="Low complexity" evidence="1">
    <location>
        <begin position="389"/>
        <end position="405"/>
    </location>
</feature>
<evidence type="ECO:0000313" key="3">
    <source>
        <dbReference type="EMBL" id="EJK70036.1"/>
    </source>
</evidence>
<feature type="region of interest" description="Disordered" evidence="1">
    <location>
        <begin position="440"/>
        <end position="461"/>
    </location>
</feature>
<keyword evidence="4" id="KW-1185">Reference proteome</keyword>
<evidence type="ECO:0000256" key="2">
    <source>
        <dbReference type="SAM" id="SignalP"/>
    </source>
</evidence>
<feature type="signal peptide" evidence="2">
    <location>
        <begin position="1"/>
        <end position="22"/>
    </location>
</feature>
<feature type="compositionally biased region" description="Basic and acidic residues" evidence="1">
    <location>
        <begin position="540"/>
        <end position="557"/>
    </location>
</feature>
<dbReference type="AlphaFoldDB" id="K0T9C4"/>
<name>K0T9C4_THAOC</name>
<feature type="non-terminal residue" evidence="3">
    <location>
        <position position="602"/>
    </location>
</feature>
<feature type="region of interest" description="Disordered" evidence="1">
    <location>
        <begin position="379"/>
        <end position="409"/>
    </location>
</feature>
<feature type="chain" id="PRO_5003840805" evidence="2">
    <location>
        <begin position="23"/>
        <end position="602"/>
    </location>
</feature>
<feature type="compositionally biased region" description="Basic and acidic residues" evidence="1">
    <location>
        <begin position="379"/>
        <end position="388"/>
    </location>
</feature>
<reference evidence="3 4" key="1">
    <citation type="journal article" date="2012" name="Genome Biol.">
        <title>Genome and low-iron response of an oceanic diatom adapted to chronic iron limitation.</title>
        <authorList>
            <person name="Lommer M."/>
            <person name="Specht M."/>
            <person name="Roy A.S."/>
            <person name="Kraemer L."/>
            <person name="Andreson R."/>
            <person name="Gutowska M.A."/>
            <person name="Wolf J."/>
            <person name="Bergner S.V."/>
            <person name="Schilhabel M.B."/>
            <person name="Klostermeier U.C."/>
            <person name="Beiko R.G."/>
            <person name="Rosenstiel P."/>
            <person name="Hippler M."/>
            <person name="Laroche J."/>
        </authorList>
    </citation>
    <scope>NUCLEOTIDE SEQUENCE [LARGE SCALE GENOMIC DNA]</scope>
    <source>
        <strain evidence="3 4">CCMP1005</strain>
    </source>
</reference>
<feature type="region of interest" description="Disordered" evidence="1">
    <location>
        <begin position="563"/>
        <end position="602"/>
    </location>
</feature>
<dbReference type="EMBL" id="AGNL01009165">
    <property type="protein sequence ID" value="EJK70036.1"/>
    <property type="molecule type" value="Genomic_DNA"/>
</dbReference>
<comment type="caution">
    <text evidence="3">The sequence shown here is derived from an EMBL/GenBank/DDBJ whole genome shotgun (WGS) entry which is preliminary data.</text>
</comment>
<dbReference type="Proteomes" id="UP000266841">
    <property type="component" value="Unassembled WGS sequence"/>
</dbReference>
<accession>K0T9C4</accession>
<evidence type="ECO:0000313" key="4">
    <source>
        <dbReference type="Proteomes" id="UP000266841"/>
    </source>
</evidence>
<organism evidence="3 4">
    <name type="scientific">Thalassiosira oceanica</name>
    <name type="common">Marine diatom</name>
    <dbReference type="NCBI Taxonomy" id="159749"/>
    <lineage>
        <taxon>Eukaryota</taxon>
        <taxon>Sar</taxon>
        <taxon>Stramenopiles</taxon>
        <taxon>Ochrophyta</taxon>
        <taxon>Bacillariophyta</taxon>
        <taxon>Coscinodiscophyceae</taxon>
        <taxon>Thalassiosirophycidae</taxon>
        <taxon>Thalassiosirales</taxon>
        <taxon>Thalassiosiraceae</taxon>
        <taxon>Thalassiosira</taxon>
    </lineage>
</organism>
<protein>
    <submittedName>
        <fullName evidence="3">Uncharacterized protein</fullName>
    </submittedName>
</protein>
<sequence>MKRRYLLYCIFAVLSVMSAMLADPFSSSMCPLGQWRVLEDAMKLRQFTIVDDNGQQIKLPERIRSGHPSIAVEQHGTKKDGVFCTRWIYICPSLSGNASRTSIKKTDFIKLCKHLSDESNWHHYNPKMSELFQEYTGLEMTTDNIRAAFDAGVLVSRETLEARAKEKEEEAKAARERDCYKGVFARKQQRKRLDKVANTTARDDFLKRDEDGTWRSRDCDKKNATGGQCLICANLNSNFRRKWKTLETCVPVSANPPTVANSTDADACKPAAPEDSIFGLEAMKESICTRLADLSEASSIDNDMTLRSCADVLLGKEIYSLNIGMQDNVSRTFCVCKNEACRQETPPLIAVVGEEEQIARIASGSAEFKSANIEDMIGKEGPLRDKGESLTSSMTASTSDSTISSFNPQPIATARRNSNVRSRRTTMQCSLDTDVGQALSKSATTPVVSSRPRPRRVKMQSMPAMSQDALDFFGVPDVIPTDEWIERSTAHDSEGKNGGEQEEKIVTIKVFAGGEDHLRKEASDRQSQLTQALYIAESAAKPEGEPQCDKPEKAQLEGELFARHLVDQGTSTSPGRNPETETPNVNSKNVNSLKPPSPTSGA</sequence>